<evidence type="ECO:0000313" key="4">
    <source>
        <dbReference type="EMBL" id="BAF60494.1"/>
    </source>
</evidence>
<protein>
    <recommendedName>
        <fullName evidence="3">Nif11 domain-containing protein</fullName>
    </recommendedName>
</protein>
<keyword evidence="5" id="KW-1185">Reference proteome</keyword>
<keyword evidence="2" id="KW-1133">Transmembrane helix</keyword>
<dbReference type="NCBIfam" id="TIGR03798">
    <property type="entry name" value="leader_Nif11"/>
    <property type="match status" value="2"/>
</dbReference>
<evidence type="ECO:0000256" key="2">
    <source>
        <dbReference type="SAM" id="Phobius"/>
    </source>
</evidence>
<feature type="domain" description="Nif11" evidence="3">
    <location>
        <begin position="1"/>
        <end position="50"/>
    </location>
</feature>
<evidence type="ECO:0000256" key="1">
    <source>
        <dbReference type="SAM" id="Coils"/>
    </source>
</evidence>
<keyword evidence="2" id="KW-0472">Membrane</keyword>
<evidence type="ECO:0000313" key="5">
    <source>
        <dbReference type="Proteomes" id="UP000006556"/>
    </source>
</evidence>
<dbReference type="InterPro" id="IPR012903">
    <property type="entry name" value="Nif11"/>
</dbReference>
<dbReference type="STRING" id="370438.PTH_2313"/>
<name>A5CZS4_PELTS</name>
<keyword evidence="2" id="KW-0812">Transmembrane</keyword>
<organism evidence="4 5">
    <name type="scientific">Pelotomaculum thermopropionicum (strain DSM 13744 / JCM 10971 / SI)</name>
    <dbReference type="NCBI Taxonomy" id="370438"/>
    <lineage>
        <taxon>Bacteria</taxon>
        <taxon>Bacillati</taxon>
        <taxon>Bacillota</taxon>
        <taxon>Clostridia</taxon>
        <taxon>Eubacteriales</taxon>
        <taxon>Desulfotomaculaceae</taxon>
        <taxon>Pelotomaculum</taxon>
    </lineage>
</organism>
<dbReference type="KEGG" id="pth:PTH_2313"/>
<dbReference type="AlphaFoldDB" id="A5CZS4"/>
<evidence type="ECO:0000259" key="3">
    <source>
        <dbReference type="Pfam" id="PF07862"/>
    </source>
</evidence>
<proteinExistence type="predicted"/>
<feature type="domain" description="Nif11" evidence="3">
    <location>
        <begin position="86"/>
        <end position="131"/>
    </location>
</feature>
<accession>A5CZS4</accession>
<keyword evidence="1" id="KW-0175">Coiled coil</keyword>
<dbReference type="HOGENOM" id="CLU_1446382_0_0_9"/>
<reference evidence="5" key="1">
    <citation type="journal article" date="2008" name="Genome Res.">
        <title>The genome of Pelotomaculum thermopropionicum reveals niche-associated evolution in anaerobic microbiota.</title>
        <authorList>
            <person name="Kosaka T."/>
            <person name="Kato S."/>
            <person name="Shimoyama T."/>
            <person name="Ishii S."/>
            <person name="Abe T."/>
            <person name="Watanabe K."/>
        </authorList>
    </citation>
    <scope>NUCLEOTIDE SEQUENCE [LARGE SCALE GENOMIC DNA]</scope>
    <source>
        <strain evidence="5">DSM 13744 / JCM 10971 / SI</strain>
    </source>
</reference>
<dbReference type="eggNOG" id="ENOG502ZCNJ">
    <property type="taxonomic scope" value="Bacteria"/>
</dbReference>
<dbReference type="EMBL" id="AP009389">
    <property type="protein sequence ID" value="BAF60494.1"/>
    <property type="molecule type" value="Genomic_DNA"/>
</dbReference>
<dbReference type="InterPro" id="IPR022516">
    <property type="entry name" value="CHP03798_Ocin"/>
</dbReference>
<sequence>MSIEGLNKFMQFLAENEEAAGKVKEIGVENLEAIAAYGRELGYEFDRRELEELRSKVADLNRARIKKNLEKAAAAADKEQRPGMRNLHRFVQLVGENADIAKKVQEIGLDDPKAIIAYAKEHGFEFDERDLEEFGSRMLEKSDELSEEELDQVAGGWTAAVVLAGVVVAGVVLAGAGLATAVVTAIGE</sequence>
<feature type="transmembrane region" description="Helical" evidence="2">
    <location>
        <begin position="160"/>
        <end position="186"/>
    </location>
</feature>
<dbReference type="Pfam" id="PF07862">
    <property type="entry name" value="Nif11"/>
    <property type="match status" value="2"/>
</dbReference>
<gene>
    <name evidence="4" type="ordered locus">PTH_2313</name>
</gene>
<feature type="coiled-coil region" evidence="1">
    <location>
        <begin position="43"/>
        <end position="70"/>
    </location>
</feature>
<dbReference type="Proteomes" id="UP000006556">
    <property type="component" value="Chromosome"/>
</dbReference>